<proteinExistence type="predicted"/>
<organism evidence="2 3">
    <name type="scientific">Enhygromyxa salina</name>
    <dbReference type="NCBI Taxonomy" id="215803"/>
    <lineage>
        <taxon>Bacteria</taxon>
        <taxon>Pseudomonadati</taxon>
        <taxon>Myxococcota</taxon>
        <taxon>Polyangia</taxon>
        <taxon>Nannocystales</taxon>
        <taxon>Nannocystaceae</taxon>
        <taxon>Enhygromyxa</taxon>
    </lineage>
</organism>
<accession>A0A0C2D5D5</accession>
<reference evidence="2 3" key="1">
    <citation type="submission" date="2014-12" db="EMBL/GenBank/DDBJ databases">
        <title>Genome assembly of Enhygromyxa salina DSM 15201.</title>
        <authorList>
            <person name="Sharma G."/>
            <person name="Subramanian S."/>
        </authorList>
    </citation>
    <scope>NUCLEOTIDE SEQUENCE [LARGE SCALE GENOMIC DNA]</scope>
    <source>
        <strain evidence="2 3">DSM 15201</strain>
    </source>
</reference>
<feature type="compositionally biased region" description="Basic and acidic residues" evidence="1">
    <location>
        <begin position="29"/>
        <end position="42"/>
    </location>
</feature>
<evidence type="ECO:0000313" key="2">
    <source>
        <dbReference type="EMBL" id="KIG15227.1"/>
    </source>
</evidence>
<name>A0A0C2D5D5_9BACT</name>
<evidence type="ECO:0008006" key="4">
    <source>
        <dbReference type="Google" id="ProtNLM"/>
    </source>
</evidence>
<evidence type="ECO:0000256" key="1">
    <source>
        <dbReference type="SAM" id="MobiDB-lite"/>
    </source>
</evidence>
<comment type="caution">
    <text evidence="2">The sequence shown here is derived from an EMBL/GenBank/DDBJ whole genome shotgun (WGS) entry which is preliminary data.</text>
</comment>
<dbReference type="EMBL" id="JMCC02000058">
    <property type="protein sequence ID" value="KIG15227.1"/>
    <property type="molecule type" value="Genomic_DNA"/>
</dbReference>
<sequence length="491" mass="49994">MGCATGESDDGDPFLTLTTQNPTTNGDGDGDRDTGTDGHPDDDTGDSSPPDPACDDAQMNQMETDVDCGGPNCDPCATGLACVMNSDCQSDSCVGNVCIDPSCSDGVENGDETDVDCGGPACDPCEDNLGCAIAADCLSGVCSGGVCSPPACGDGVMNGEETDIDCGGTCPGCSEGELCEMDLDCLSQFCDGNTCAPADCLVDGDCDAFNGDCTTGVCNVDKVCESAPINNNGACDDGNLCTSGEVCSAGDCGGGMPLDCSQLSDACNVGLCNQDNGQCVQQSANDGNPCNDGNQCTVAEVCNIGSCVDPNAPGYVFAEDFSDNSAGWQLGLEWQIGPALISNCASACPGNDPATDHTPSGDNGVAGVVIGGCATTAVHADYCITSPIVNTAGLGSVWLTYWRHLHADYSPYMVSKVQVFDGNIWQQVFTTGASPCTNDVGWTEMGHNVTAYKNANFRVRFCNSIGQAGAFTSGQWSIDDVTIGPAQCTPG</sequence>
<gene>
    <name evidence="2" type="ORF">DB30_05771</name>
</gene>
<dbReference type="InterPro" id="IPR013320">
    <property type="entry name" value="ConA-like_dom_sf"/>
</dbReference>
<dbReference type="SUPFAM" id="SSF49899">
    <property type="entry name" value="Concanavalin A-like lectins/glucanases"/>
    <property type="match status" value="1"/>
</dbReference>
<dbReference type="Proteomes" id="UP000031599">
    <property type="component" value="Unassembled WGS sequence"/>
</dbReference>
<feature type="region of interest" description="Disordered" evidence="1">
    <location>
        <begin position="1"/>
        <end position="58"/>
    </location>
</feature>
<protein>
    <recommendedName>
        <fullName evidence="4">MAM domain-containing protein</fullName>
    </recommendedName>
</protein>
<dbReference type="AlphaFoldDB" id="A0A0C2D5D5"/>
<evidence type="ECO:0000313" key="3">
    <source>
        <dbReference type="Proteomes" id="UP000031599"/>
    </source>
</evidence>